<keyword evidence="8" id="KW-1185">Reference proteome</keyword>
<dbReference type="CDD" id="cd03257">
    <property type="entry name" value="ABC_NikE_OppD_transporters"/>
    <property type="match status" value="1"/>
</dbReference>
<dbReference type="Proteomes" id="UP001494902">
    <property type="component" value="Unassembled WGS sequence"/>
</dbReference>
<evidence type="ECO:0000313" key="7">
    <source>
        <dbReference type="EMBL" id="MEQ3549079.1"/>
    </source>
</evidence>
<keyword evidence="2" id="KW-0813">Transport</keyword>
<feature type="compositionally biased region" description="Basic residues" evidence="5">
    <location>
        <begin position="265"/>
        <end position="274"/>
    </location>
</feature>
<dbReference type="Pfam" id="PF00005">
    <property type="entry name" value="ABC_tran"/>
    <property type="match status" value="1"/>
</dbReference>
<dbReference type="SUPFAM" id="SSF52540">
    <property type="entry name" value="P-loop containing nucleoside triphosphate hydrolases"/>
    <property type="match status" value="1"/>
</dbReference>
<feature type="domain" description="ABC transporter" evidence="6">
    <location>
        <begin position="11"/>
        <end position="253"/>
    </location>
</feature>
<dbReference type="PANTHER" id="PTHR43776">
    <property type="entry name" value="TRANSPORT ATP-BINDING PROTEIN"/>
    <property type="match status" value="1"/>
</dbReference>
<dbReference type="EMBL" id="JBEDNQ010000001">
    <property type="protein sequence ID" value="MEQ3549079.1"/>
    <property type="molecule type" value="Genomic_DNA"/>
</dbReference>
<dbReference type="PROSITE" id="PS00211">
    <property type="entry name" value="ABC_TRANSPORTER_1"/>
    <property type="match status" value="1"/>
</dbReference>
<dbReference type="InterPro" id="IPR003593">
    <property type="entry name" value="AAA+_ATPase"/>
</dbReference>
<dbReference type="InterPro" id="IPR013563">
    <property type="entry name" value="Oligopep_ABC_C"/>
</dbReference>
<evidence type="ECO:0000259" key="6">
    <source>
        <dbReference type="PROSITE" id="PS50893"/>
    </source>
</evidence>
<dbReference type="InterPro" id="IPR027417">
    <property type="entry name" value="P-loop_NTPase"/>
</dbReference>
<dbReference type="PANTHER" id="PTHR43776:SF7">
    <property type="entry name" value="D,D-DIPEPTIDE TRANSPORT ATP-BINDING PROTEIN DDPF-RELATED"/>
    <property type="match status" value="1"/>
</dbReference>
<dbReference type="InterPro" id="IPR017871">
    <property type="entry name" value="ABC_transporter-like_CS"/>
</dbReference>
<feature type="region of interest" description="Disordered" evidence="5">
    <location>
        <begin position="333"/>
        <end position="367"/>
    </location>
</feature>
<organism evidence="7 8">
    <name type="scientific">Pseudonocardia nematodicida</name>
    <dbReference type="NCBI Taxonomy" id="1206997"/>
    <lineage>
        <taxon>Bacteria</taxon>
        <taxon>Bacillati</taxon>
        <taxon>Actinomycetota</taxon>
        <taxon>Actinomycetes</taxon>
        <taxon>Pseudonocardiales</taxon>
        <taxon>Pseudonocardiaceae</taxon>
        <taxon>Pseudonocardia</taxon>
    </lineage>
</organism>
<dbReference type="PROSITE" id="PS50893">
    <property type="entry name" value="ABC_TRANSPORTER_2"/>
    <property type="match status" value="1"/>
</dbReference>
<keyword evidence="3" id="KW-0547">Nucleotide-binding</keyword>
<evidence type="ECO:0000256" key="5">
    <source>
        <dbReference type="SAM" id="MobiDB-lite"/>
    </source>
</evidence>
<dbReference type="GO" id="GO:0005524">
    <property type="term" value="F:ATP binding"/>
    <property type="evidence" value="ECO:0007669"/>
    <property type="project" value="UniProtKB-KW"/>
</dbReference>
<evidence type="ECO:0000313" key="8">
    <source>
        <dbReference type="Proteomes" id="UP001494902"/>
    </source>
</evidence>
<dbReference type="Gene3D" id="3.40.50.300">
    <property type="entry name" value="P-loop containing nucleotide triphosphate hydrolases"/>
    <property type="match status" value="1"/>
</dbReference>
<evidence type="ECO:0000256" key="4">
    <source>
        <dbReference type="ARBA" id="ARBA00022840"/>
    </source>
</evidence>
<reference evidence="7 8" key="1">
    <citation type="submission" date="2024-03" db="EMBL/GenBank/DDBJ databases">
        <title>Draft genome sequence of Pseudonocardia nematodicida JCM 31783.</title>
        <authorList>
            <person name="Butdee W."/>
            <person name="Duangmal K."/>
        </authorList>
    </citation>
    <scope>NUCLEOTIDE SEQUENCE [LARGE SCALE GENOMIC DNA]</scope>
    <source>
        <strain evidence="7 8">JCM 31783</strain>
    </source>
</reference>
<comment type="similarity">
    <text evidence="1">Belongs to the ABC transporter superfamily.</text>
</comment>
<name>A0ABV1K4V0_9PSEU</name>
<dbReference type="SMART" id="SM00382">
    <property type="entry name" value="AAA"/>
    <property type="match status" value="1"/>
</dbReference>
<evidence type="ECO:0000256" key="2">
    <source>
        <dbReference type="ARBA" id="ARBA00022448"/>
    </source>
</evidence>
<gene>
    <name evidence="7" type="ORF">WIS52_01240</name>
</gene>
<dbReference type="RefSeq" id="WP_349296169.1">
    <property type="nucleotide sequence ID" value="NZ_JBEDNQ010000001.1"/>
</dbReference>
<keyword evidence="4 7" id="KW-0067">ATP-binding</keyword>
<evidence type="ECO:0000256" key="1">
    <source>
        <dbReference type="ARBA" id="ARBA00005417"/>
    </source>
</evidence>
<accession>A0ABV1K4V0</accession>
<comment type="caution">
    <text evidence="7">The sequence shown here is derived from an EMBL/GenBank/DDBJ whole genome shotgun (WGS) entry which is preliminary data.</text>
</comment>
<dbReference type="InterPro" id="IPR003439">
    <property type="entry name" value="ABC_transporter-like_ATP-bd"/>
</dbReference>
<proteinExistence type="inferred from homology"/>
<protein>
    <submittedName>
        <fullName evidence="7">Oligopeptide/dipeptide ABC transporter ATP-binding protein</fullName>
    </submittedName>
</protein>
<sequence length="367" mass="39430">MTTGPEPLLDIRDLSVEYRLSRRETLRAVHGVDLDVHAGETVGLVGESGSGKSTIGRAVLGLTPPASGSIRFDGQEIAGLRGRQRARLARDLQVVFQDPLSSLNPSMKVGDLLQEPIRVVRRISRGEAAEIAGDLLERVSLPRDAASRYPGAFSGGQRQRIAIARALSIDARLIVCDESVSALDVSTQASILSLLRRLQRELGVAYLFVSHDIAVVRNVSRRVVVLYKGRVMERGPTAEIVDRPYHPYTRTLLDAIPIPDPRGQRERRARRLASRVRSPGGTAAGGAAGAGCPFAARCAFVQDVCRTRAPVPIPIGARQVACHMYDPASGHPRAGEIATGGWDDPLAREPGPAPDRQPAGTTRHDGG</sequence>
<dbReference type="NCBIfam" id="TIGR01727">
    <property type="entry name" value="oligo_HPY"/>
    <property type="match status" value="1"/>
</dbReference>
<evidence type="ECO:0000256" key="3">
    <source>
        <dbReference type="ARBA" id="ARBA00022741"/>
    </source>
</evidence>
<dbReference type="Pfam" id="PF08352">
    <property type="entry name" value="oligo_HPY"/>
    <property type="match status" value="1"/>
</dbReference>
<feature type="region of interest" description="Disordered" evidence="5">
    <location>
        <begin position="259"/>
        <end position="288"/>
    </location>
</feature>
<dbReference type="InterPro" id="IPR050319">
    <property type="entry name" value="ABC_transp_ATP-bind"/>
</dbReference>